<protein>
    <recommendedName>
        <fullName evidence="2">RGS domain-containing protein</fullName>
    </recommendedName>
</protein>
<feature type="domain" description="RGS" evidence="2">
    <location>
        <begin position="427"/>
        <end position="543"/>
    </location>
</feature>
<dbReference type="InterPro" id="IPR044926">
    <property type="entry name" value="RGS_subdomain_2"/>
</dbReference>
<feature type="compositionally biased region" description="Low complexity" evidence="1">
    <location>
        <begin position="215"/>
        <end position="230"/>
    </location>
</feature>
<dbReference type="Gene3D" id="1.10.167.10">
    <property type="entry name" value="Regulator of G-protein Signalling 4, domain 2"/>
    <property type="match status" value="1"/>
</dbReference>
<reference evidence="4" key="1">
    <citation type="submission" date="2023-11" db="UniProtKB">
        <authorList>
            <consortium name="WormBaseParasite"/>
        </authorList>
    </citation>
    <scope>IDENTIFICATION</scope>
</reference>
<dbReference type="SMART" id="SM00315">
    <property type="entry name" value="RGS"/>
    <property type="match status" value="1"/>
</dbReference>
<evidence type="ECO:0000256" key="1">
    <source>
        <dbReference type="SAM" id="MobiDB-lite"/>
    </source>
</evidence>
<dbReference type="PANTHER" id="PTHR10845">
    <property type="entry name" value="REGULATOR OF G PROTEIN SIGNALING"/>
    <property type="match status" value="1"/>
</dbReference>
<dbReference type="PRINTS" id="PR01301">
    <property type="entry name" value="RGSPROTEIN"/>
</dbReference>
<feature type="region of interest" description="Disordered" evidence="1">
    <location>
        <begin position="300"/>
        <end position="322"/>
    </location>
</feature>
<dbReference type="PROSITE" id="PS50132">
    <property type="entry name" value="RGS"/>
    <property type="match status" value="1"/>
</dbReference>
<sequence>MGTRQKSTSAIPSCSTYEIRPNTTGKLSEYKHESYDPLSNHDNNSYYYNNINHHNDIDNSKLLFPANFCHDNLHIITPSQCSINYVTNVQCSSPSSSNHAYHELNQSNLPYTTSITTTTTTTTTNNNISSINENNHVQSLNYLYSETFNTPNHLNTHCDRRNYTRETLLIHTDNSIDNNNNNSNNNHTKSCIKTDRSHSESISGPFQRISLYFTNDTQNNNNNNTNSNNDNNKEKPQHYKSIIRNSIPSYSILRGTLRSYISEATYKTSSNRNIKTINHQHTITVPIDSTNSCQASLIPINNNNNNNNNSNNNNNGSNNKSTKYTNEHFDTIIEDKHNEEMIVNNEVSTIRRSLNSTTNTNQIIQDPRSRTCCFCWCCCCSCSCMRVRANLGESKRPSASNDPQSTVDCQISDEKVTLEELERWAESFDILMRSSSGQKTFREFLRSEYSEENIMFWLACEDIRKESNLEIVEEKARIIYEDFISILSPREVSLDSRVREIINSNMIEPTPHIFDEAQLQIYTLMHRDSYPRFLNSKLYKDMIEEMKNGQS</sequence>
<dbReference type="AlphaFoldDB" id="A0AA85C350"/>
<name>A0AA85C350_9TREM</name>
<feature type="region of interest" description="Disordered" evidence="1">
    <location>
        <begin position="215"/>
        <end position="236"/>
    </location>
</feature>
<feature type="region of interest" description="Disordered" evidence="1">
    <location>
        <begin position="174"/>
        <end position="199"/>
    </location>
</feature>
<evidence type="ECO:0000313" key="4">
    <source>
        <dbReference type="WBParaSite" id="SMTH1_96470.1"/>
    </source>
</evidence>
<dbReference type="PANTHER" id="PTHR10845:SF192">
    <property type="entry name" value="DOUBLE HIT, ISOFORM B"/>
    <property type="match status" value="1"/>
</dbReference>
<dbReference type="InterPro" id="IPR016137">
    <property type="entry name" value="RGS"/>
</dbReference>
<proteinExistence type="predicted"/>
<accession>A0AA85C350</accession>
<dbReference type="FunFam" id="1.10.167.10:FF:000001">
    <property type="entry name" value="Putative regulator of g-protein signaling 12"/>
    <property type="match status" value="1"/>
</dbReference>
<dbReference type="SUPFAM" id="SSF48097">
    <property type="entry name" value="Regulator of G-protein signaling, RGS"/>
    <property type="match status" value="1"/>
</dbReference>
<evidence type="ECO:0000259" key="2">
    <source>
        <dbReference type="PROSITE" id="PS50132"/>
    </source>
</evidence>
<feature type="compositionally biased region" description="Low complexity" evidence="1">
    <location>
        <begin position="301"/>
        <end position="319"/>
    </location>
</feature>
<dbReference type="WBParaSite" id="SMTH1_96470.1">
    <property type="protein sequence ID" value="SMTH1_96470.1"/>
    <property type="gene ID" value="SMTH1_96470"/>
</dbReference>
<organism evidence="3 4">
    <name type="scientific">Schistosoma mattheei</name>
    <dbReference type="NCBI Taxonomy" id="31246"/>
    <lineage>
        <taxon>Eukaryota</taxon>
        <taxon>Metazoa</taxon>
        <taxon>Spiralia</taxon>
        <taxon>Lophotrochozoa</taxon>
        <taxon>Platyhelminthes</taxon>
        <taxon>Trematoda</taxon>
        <taxon>Digenea</taxon>
        <taxon>Strigeidida</taxon>
        <taxon>Schistosomatoidea</taxon>
        <taxon>Schistosomatidae</taxon>
        <taxon>Schistosoma</taxon>
    </lineage>
</organism>
<dbReference type="Pfam" id="PF00615">
    <property type="entry name" value="RGS"/>
    <property type="match status" value="1"/>
</dbReference>
<feature type="compositionally biased region" description="Low complexity" evidence="1">
    <location>
        <begin position="174"/>
        <end position="188"/>
    </location>
</feature>
<dbReference type="InterPro" id="IPR036305">
    <property type="entry name" value="RGS_sf"/>
</dbReference>
<evidence type="ECO:0000313" key="3">
    <source>
        <dbReference type="Proteomes" id="UP000050791"/>
    </source>
</evidence>
<dbReference type="Proteomes" id="UP000050791">
    <property type="component" value="Unassembled WGS sequence"/>
</dbReference>